<dbReference type="EMBL" id="MN740152">
    <property type="protein sequence ID" value="QHT89965.1"/>
    <property type="molecule type" value="Genomic_DNA"/>
</dbReference>
<protein>
    <recommendedName>
        <fullName evidence="3">UBC core domain-containing protein</fullName>
    </recommendedName>
</protein>
<dbReference type="Pfam" id="PF00179">
    <property type="entry name" value="UQ_con"/>
    <property type="match status" value="1"/>
</dbReference>
<dbReference type="Gene3D" id="3.10.110.10">
    <property type="entry name" value="Ubiquitin Conjugating Enzyme"/>
    <property type="match status" value="1"/>
</dbReference>
<dbReference type="PROSITE" id="PS00183">
    <property type="entry name" value="UBC_1"/>
    <property type="match status" value="1"/>
</dbReference>
<proteinExistence type="predicted"/>
<dbReference type="PANTHER" id="PTHR46116">
    <property type="entry name" value="(E3-INDEPENDENT) E2 UBIQUITIN-CONJUGATING ENZYME"/>
    <property type="match status" value="1"/>
</dbReference>
<evidence type="ECO:0000256" key="2">
    <source>
        <dbReference type="ARBA" id="ARBA00022786"/>
    </source>
</evidence>
<dbReference type="GO" id="GO:0016740">
    <property type="term" value="F:transferase activity"/>
    <property type="evidence" value="ECO:0007669"/>
    <property type="project" value="UniProtKB-KW"/>
</dbReference>
<evidence type="ECO:0000256" key="1">
    <source>
        <dbReference type="ARBA" id="ARBA00022679"/>
    </source>
</evidence>
<dbReference type="SUPFAM" id="SSF54495">
    <property type="entry name" value="UBC-like"/>
    <property type="match status" value="1"/>
</dbReference>
<dbReference type="SMART" id="SM00212">
    <property type="entry name" value="UBCc"/>
    <property type="match status" value="1"/>
</dbReference>
<name>A0A6C0IC45_9ZZZZ</name>
<feature type="domain" description="UBC core" evidence="3">
    <location>
        <begin position="1"/>
        <end position="158"/>
    </location>
</feature>
<keyword evidence="1" id="KW-0808">Transferase</keyword>
<dbReference type="PROSITE" id="PS50127">
    <property type="entry name" value="UBC_2"/>
    <property type="match status" value="1"/>
</dbReference>
<keyword evidence="2" id="KW-0833">Ubl conjugation pathway</keyword>
<evidence type="ECO:0000259" key="3">
    <source>
        <dbReference type="PROSITE" id="PS50127"/>
    </source>
</evidence>
<dbReference type="AlphaFoldDB" id="A0A6C0IC45"/>
<dbReference type="InterPro" id="IPR000608">
    <property type="entry name" value="UBC"/>
</dbReference>
<reference evidence="4" key="1">
    <citation type="journal article" date="2020" name="Nature">
        <title>Giant virus diversity and host interactions through global metagenomics.</title>
        <authorList>
            <person name="Schulz F."/>
            <person name="Roux S."/>
            <person name="Paez-Espino D."/>
            <person name="Jungbluth S."/>
            <person name="Walsh D.A."/>
            <person name="Denef V.J."/>
            <person name="McMahon K.D."/>
            <person name="Konstantinidis K.T."/>
            <person name="Eloe-Fadrosh E.A."/>
            <person name="Kyrpides N.C."/>
            <person name="Woyke T."/>
        </authorList>
    </citation>
    <scope>NUCLEOTIDE SEQUENCE</scope>
    <source>
        <strain evidence="4">GVMAG-M-3300023184-62</strain>
    </source>
</reference>
<sequence>MSKRILADIKNVNEQETKSLRIHYSPNGENITKGRALIFGPGGSPYEDLPIFLDIQYPPDYPFSSPKVKFITYDGVTRFHPNLYIEGKVCLSILGTWQGPGWTSVMNLRTVLLSILGLLDNEPLLHEPGYATSKGAVVSKTYTEFIQFRSLQYIVSCLHGWLNKIPSYMNLLNDFEEEWAEALPQIWKNTKQRLELLATKPQVSWPSIVYSMSGQSNYPELLAKLNEMKPKFEEKGFKL</sequence>
<dbReference type="InterPro" id="IPR016135">
    <property type="entry name" value="UBQ-conjugating_enzyme/RWD"/>
</dbReference>
<evidence type="ECO:0000313" key="4">
    <source>
        <dbReference type="EMBL" id="QHT89965.1"/>
    </source>
</evidence>
<accession>A0A6C0IC45</accession>
<organism evidence="4">
    <name type="scientific">viral metagenome</name>
    <dbReference type="NCBI Taxonomy" id="1070528"/>
    <lineage>
        <taxon>unclassified sequences</taxon>
        <taxon>metagenomes</taxon>
        <taxon>organismal metagenomes</taxon>
    </lineage>
</organism>
<dbReference type="InterPro" id="IPR023313">
    <property type="entry name" value="UBQ-conjugating_AS"/>
</dbReference>